<evidence type="ECO:0000313" key="1">
    <source>
        <dbReference type="EMBL" id="SDM37830.1"/>
    </source>
</evidence>
<dbReference type="InterPro" id="IPR022172">
    <property type="entry name" value="DUF3703"/>
</dbReference>
<evidence type="ECO:0000313" key="2">
    <source>
        <dbReference type="Proteomes" id="UP000198552"/>
    </source>
</evidence>
<accession>A0A1G9SR20</accession>
<dbReference type="STRING" id="1527607.SAMN05428957_10591"/>
<organism evidence="1 2">
    <name type="scientific">Oryzisolibacter propanilivorax</name>
    <dbReference type="NCBI Taxonomy" id="1527607"/>
    <lineage>
        <taxon>Bacteria</taxon>
        <taxon>Pseudomonadati</taxon>
        <taxon>Pseudomonadota</taxon>
        <taxon>Betaproteobacteria</taxon>
        <taxon>Burkholderiales</taxon>
        <taxon>Comamonadaceae</taxon>
        <taxon>Oryzisolibacter</taxon>
    </lineage>
</organism>
<gene>
    <name evidence="1" type="ORF">SAMN05428957_10591</name>
</gene>
<dbReference type="AlphaFoldDB" id="A0A1G9SR20"/>
<dbReference type="Proteomes" id="UP000198552">
    <property type="component" value="Unassembled WGS sequence"/>
</dbReference>
<proteinExistence type="predicted"/>
<dbReference type="EMBL" id="FNHP01000005">
    <property type="protein sequence ID" value="SDM37830.1"/>
    <property type="molecule type" value="Genomic_DNA"/>
</dbReference>
<protein>
    <recommendedName>
        <fullName evidence="3">DUF3703 domain-containing protein</fullName>
    </recommendedName>
</protein>
<keyword evidence="2" id="KW-1185">Reference proteome</keyword>
<dbReference type="RefSeq" id="WP_091569304.1">
    <property type="nucleotide sequence ID" value="NZ_FNHP01000005.1"/>
</dbReference>
<evidence type="ECO:0008006" key="3">
    <source>
        <dbReference type="Google" id="ProtNLM"/>
    </source>
</evidence>
<dbReference type="Pfam" id="PF12487">
    <property type="entry name" value="DUF3703"/>
    <property type="match status" value="1"/>
</dbReference>
<dbReference type="OrthoDB" id="330101at2"/>
<sequence length="149" mass="16092">MPRYVKTAPNPAGHQRQAAAFDYLLAAFQASAGQPPAQRWPWLEAAHVVGLNRLALQWRAHWHMLAYARALGDGFEVRGQWARLGLTVLGHLVRRLPQGNTGRAIVPAFRSMVPGPLVRERITQAMAAVAPASAQPGAGVSVDSGPKHP</sequence>
<name>A0A1G9SR20_9BURK</name>
<reference evidence="2" key="1">
    <citation type="submission" date="2016-10" db="EMBL/GenBank/DDBJ databases">
        <authorList>
            <person name="Varghese N."/>
            <person name="Submissions S."/>
        </authorList>
    </citation>
    <scope>NUCLEOTIDE SEQUENCE [LARGE SCALE GENOMIC DNA]</scope>
    <source>
        <strain evidence="2">EPL6</strain>
    </source>
</reference>